<dbReference type="InterPro" id="IPR004358">
    <property type="entry name" value="Sig_transdc_His_kin-like_C"/>
</dbReference>
<dbReference type="Proteomes" id="UP001585053">
    <property type="component" value="Unassembled WGS sequence"/>
</dbReference>
<evidence type="ECO:0000256" key="5">
    <source>
        <dbReference type="ARBA" id="ARBA00022679"/>
    </source>
</evidence>
<evidence type="ECO:0000256" key="2">
    <source>
        <dbReference type="ARBA" id="ARBA00004236"/>
    </source>
</evidence>
<dbReference type="InterPro" id="IPR036890">
    <property type="entry name" value="HATPase_C_sf"/>
</dbReference>
<dbReference type="InterPro" id="IPR036097">
    <property type="entry name" value="HisK_dim/P_sf"/>
</dbReference>
<dbReference type="Gene3D" id="1.10.287.130">
    <property type="match status" value="1"/>
</dbReference>
<evidence type="ECO:0000256" key="3">
    <source>
        <dbReference type="ARBA" id="ARBA00012438"/>
    </source>
</evidence>
<evidence type="ECO:0000256" key="7">
    <source>
        <dbReference type="ARBA" id="ARBA00022777"/>
    </source>
</evidence>
<dbReference type="InterPro" id="IPR003594">
    <property type="entry name" value="HATPase_dom"/>
</dbReference>
<evidence type="ECO:0000259" key="15">
    <source>
        <dbReference type="PROSITE" id="PS50885"/>
    </source>
</evidence>
<dbReference type="Pfam" id="PF00512">
    <property type="entry name" value="HisKA"/>
    <property type="match status" value="1"/>
</dbReference>
<dbReference type="CDD" id="cd00082">
    <property type="entry name" value="HisKA"/>
    <property type="match status" value="1"/>
</dbReference>
<keyword evidence="6 12" id="KW-0812">Transmembrane</keyword>
<dbReference type="Gene3D" id="6.10.340.10">
    <property type="match status" value="1"/>
</dbReference>
<evidence type="ECO:0000259" key="14">
    <source>
        <dbReference type="PROSITE" id="PS50109"/>
    </source>
</evidence>
<evidence type="ECO:0000313" key="16">
    <source>
        <dbReference type="EMBL" id="MFB8769550.1"/>
    </source>
</evidence>
<dbReference type="InterPro" id="IPR003661">
    <property type="entry name" value="HisK_dim/P_dom"/>
</dbReference>
<comment type="subcellular location">
    <subcellularLocation>
        <location evidence="2">Cell membrane</location>
    </subcellularLocation>
</comment>
<dbReference type="SUPFAM" id="SSF55874">
    <property type="entry name" value="ATPase domain of HSP90 chaperone/DNA topoisomerase II/histidine kinase"/>
    <property type="match status" value="1"/>
</dbReference>
<evidence type="ECO:0000256" key="9">
    <source>
        <dbReference type="ARBA" id="ARBA00023012"/>
    </source>
</evidence>
<evidence type="ECO:0000256" key="11">
    <source>
        <dbReference type="SAM" id="MobiDB-lite"/>
    </source>
</evidence>
<sequence>MRRRLVTVYVTLLVAACLALAVPLCGNIAARGTSDMLLDRMNDTARFAGLAEPSVLTGNGGTLAGELAAYEQVYGIAALVVDRDGEVVASSRSGLTLADLEPDGWSGGDGDMPEPVRTALAGNRVGGDHVVWPWQDRPLVVAEPIGRSGEVVGAAVTVSPTESLRRATLVQWGVTWLVAFALMLAGIAAAGPLTRWILRPIDDLDEATRAVSGGSLDIRVPTAAGPEELRRLGESFNQMADTITSMLESQRTFVAYAGHQVRNPLAALRLRVDGLARHLGPDARQEHELALDEVDRLTRICDSLLTLARTEDAEHSMVWEDVREVVENRVAAWSPIAERARAELLCEGRSGVSVRCVEGTLDQALDALIDNALKFGGHGVRIVVRVGEPVWEVDGREGHLDVHVVDDGPGLPEEQLDRATEPFWRDGGGGGSGLGLSIVVTLLELQGASLSLRPARPNGIDARIRLRAISPHEPGEGCEGDPEGTPESHGRT</sequence>
<evidence type="ECO:0000256" key="10">
    <source>
        <dbReference type="ARBA" id="ARBA00023136"/>
    </source>
</evidence>
<dbReference type="Pfam" id="PF00672">
    <property type="entry name" value="HAMP"/>
    <property type="match status" value="1"/>
</dbReference>
<feature type="domain" description="Histidine kinase" evidence="14">
    <location>
        <begin position="256"/>
        <end position="470"/>
    </location>
</feature>
<keyword evidence="7 16" id="KW-0418">Kinase</keyword>
<dbReference type="PANTHER" id="PTHR45436">
    <property type="entry name" value="SENSOR HISTIDINE KINASE YKOH"/>
    <property type="match status" value="1"/>
</dbReference>
<dbReference type="PRINTS" id="PR00344">
    <property type="entry name" value="BCTRLSENSOR"/>
</dbReference>
<keyword evidence="8 12" id="KW-1133">Transmembrane helix</keyword>
<comment type="catalytic activity">
    <reaction evidence="1">
        <text>ATP + protein L-histidine = ADP + protein N-phospho-L-histidine.</text>
        <dbReference type="EC" id="2.7.13.3"/>
    </reaction>
</comment>
<evidence type="ECO:0000256" key="6">
    <source>
        <dbReference type="ARBA" id="ARBA00022692"/>
    </source>
</evidence>
<dbReference type="SMART" id="SM00387">
    <property type="entry name" value="HATPase_c"/>
    <property type="match status" value="1"/>
</dbReference>
<reference evidence="16 17" key="1">
    <citation type="submission" date="2024-01" db="EMBL/GenBank/DDBJ databases">
        <title>Genome mining of biosynthetic gene clusters to explore secondary metabolites of Streptomyces sp.</title>
        <authorList>
            <person name="Baig A."/>
            <person name="Ajitkumar Shintre N."/>
            <person name="Kumar H."/>
            <person name="Anbarasu A."/>
            <person name="Ramaiah S."/>
        </authorList>
    </citation>
    <scope>NUCLEOTIDE SEQUENCE [LARGE SCALE GENOMIC DNA]</scope>
    <source>
        <strain evidence="16 17">A01</strain>
    </source>
</reference>
<dbReference type="SMART" id="SM00304">
    <property type="entry name" value="HAMP"/>
    <property type="match status" value="1"/>
</dbReference>
<keyword evidence="10 12" id="KW-0472">Membrane</keyword>
<dbReference type="PANTHER" id="PTHR45436:SF5">
    <property type="entry name" value="SENSOR HISTIDINE KINASE TRCS"/>
    <property type="match status" value="1"/>
</dbReference>
<keyword evidence="9" id="KW-0902">Two-component regulatory system</keyword>
<dbReference type="GO" id="GO:0016301">
    <property type="term" value="F:kinase activity"/>
    <property type="evidence" value="ECO:0007669"/>
    <property type="project" value="UniProtKB-KW"/>
</dbReference>
<evidence type="ECO:0000313" key="17">
    <source>
        <dbReference type="Proteomes" id="UP001585053"/>
    </source>
</evidence>
<dbReference type="InterPro" id="IPR050428">
    <property type="entry name" value="TCS_sensor_his_kinase"/>
</dbReference>
<keyword evidence="13" id="KW-0732">Signal</keyword>
<evidence type="ECO:0000256" key="12">
    <source>
        <dbReference type="SAM" id="Phobius"/>
    </source>
</evidence>
<evidence type="ECO:0000256" key="8">
    <source>
        <dbReference type="ARBA" id="ARBA00022989"/>
    </source>
</evidence>
<dbReference type="GeneID" id="91392684"/>
<dbReference type="Pfam" id="PF02518">
    <property type="entry name" value="HATPase_c"/>
    <property type="match status" value="1"/>
</dbReference>
<dbReference type="SUPFAM" id="SSF158472">
    <property type="entry name" value="HAMP domain-like"/>
    <property type="match status" value="1"/>
</dbReference>
<dbReference type="PROSITE" id="PS51257">
    <property type="entry name" value="PROKAR_LIPOPROTEIN"/>
    <property type="match status" value="1"/>
</dbReference>
<dbReference type="InterPro" id="IPR005467">
    <property type="entry name" value="His_kinase_dom"/>
</dbReference>
<dbReference type="SMART" id="SM00388">
    <property type="entry name" value="HisKA"/>
    <property type="match status" value="1"/>
</dbReference>
<dbReference type="Gene3D" id="3.30.565.10">
    <property type="entry name" value="Histidine kinase-like ATPase, C-terminal domain"/>
    <property type="match status" value="1"/>
</dbReference>
<proteinExistence type="predicted"/>
<feature type="transmembrane region" description="Helical" evidence="12">
    <location>
        <begin position="169"/>
        <end position="190"/>
    </location>
</feature>
<protein>
    <recommendedName>
        <fullName evidence="3">histidine kinase</fullName>
        <ecNumber evidence="3">2.7.13.3</ecNumber>
    </recommendedName>
</protein>
<dbReference type="PROSITE" id="PS50885">
    <property type="entry name" value="HAMP"/>
    <property type="match status" value="1"/>
</dbReference>
<comment type="caution">
    <text evidence="16">The sequence shown here is derived from an EMBL/GenBank/DDBJ whole genome shotgun (WGS) entry which is preliminary data.</text>
</comment>
<dbReference type="EMBL" id="JAYMRS010000006">
    <property type="protein sequence ID" value="MFB8769550.1"/>
    <property type="molecule type" value="Genomic_DNA"/>
</dbReference>
<accession>A0ABV5DY76</accession>
<organism evidence="16 17">
    <name type="scientific">Nocardiopsis alba</name>
    <dbReference type="NCBI Taxonomy" id="53437"/>
    <lineage>
        <taxon>Bacteria</taxon>
        <taxon>Bacillati</taxon>
        <taxon>Actinomycetota</taxon>
        <taxon>Actinomycetes</taxon>
        <taxon>Streptosporangiales</taxon>
        <taxon>Nocardiopsidaceae</taxon>
        <taxon>Nocardiopsis</taxon>
    </lineage>
</organism>
<dbReference type="CDD" id="cd06225">
    <property type="entry name" value="HAMP"/>
    <property type="match status" value="1"/>
</dbReference>
<dbReference type="EC" id="2.7.13.3" evidence="3"/>
<feature type="chain" id="PRO_5046711860" description="histidine kinase" evidence="13">
    <location>
        <begin position="22"/>
        <end position="492"/>
    </location>
</feature>
<keyword evidence="5" id="KW-0808">Transferase</keyword>
<keyword evidence="17" id="KW-1185">Reference proteome</keyword>
<feature type="domain" description="HAMP" evidence="15">
    <location>
        <begin position="195"/>
        <end position="248"/>
    </location>
</feature>
<gene>
    <name evidence="16" type="ORF">VSQ78_17725</name>
</gene>
<feature type="signal peptide" evidence="13">
    <location>
        <begin position="1"/>
        <end position="21"/>
    </location>
</feature>
<dbReference type="SUPFAM" id="SSF47384">
    <property type="entry name" value="Homodimeric domain of signal transducing histidine kinase"/>
    <property type="match status" value="1"/>
</dbReference>
<name>A0ABV5DY76_9ACTN</name>
<dbReference type="PROSITE" id="PS50109">
    <property type="entry name" value="HIS_KIN"/>
    <property type="match status" value="1"/>
</dbReference>
<dbReference type="RefSeq" id="WP_014909145.1">
    <property type="nucleotide sequence ID" value="NZ_BAZE01000008.1"/>
</dbReference>
<dbReference type="InterPro" id="IPR003660">
    <property type="entry name" value="HAMP_dom"/>
</dbReference>
<keyword evidence="4" id="KW-0597">Phosphoprotein</keyword>
<evidence type="ECO:0000256" key="4">
    <source>
        <dbReference type="ARBA" id="ARBA00022553"/>
    </source>
</evidence>
<evidence type="ECO:0000256" key="13">
    <source>
        <dbReference type="SAM" id="SignalP"/>
    </source>
</evidence>
<evidence type="ECO:0000256" key="1">
    <source>
        <dbReference type="ARBA" id="ARBA00000085"/>
    </source>
</evidence>
<feature type="region of interest" description="Disordered" evidence="11">
    <location>
        <begin position="470"/>
        <end position="492"/>
    </location>
</feature>